<protein>
    <submittedName>
        <fullName evidence="3">Uncharacterized protein</fullName>
    </submittedName>
</protein>
<dbReference type="OrthoDB" id="5816at2759"/>
<sequence length="192" mass="21137">MAAEIILKLIALSLAKKVSVFVIARTYGFPRLYRKLMRVNRAVAGRRPNLQRRIRLWAQFMFRWPRLLHQRWVGSSGQAQQTAASAAQHVPSKPASKPSGSAGGTSTSASASKGTGMAAGIAILVHPDESQPSDVGVFVRSYDHDFSSFEQSTFQPERAKAFVRLGRDVLKHVGLESVLVDESHGSSYFRNL</sequence>
<organism evidence="3 4">
    <name type="scientific">Porphyridium purpureum</name>
    <name type="common">Red alga</name>
    <name type="synonym">Porphyridium cruentum</name>
    <dbReference type="NCBI Taxonomy" id="35688"/>
    <lineage>
        <taxon>Eukaryota</taxon>
        <taxon>Rhodophyta</taxon>
        <taxon>Bangiophyceae</taxon>
        <taxon>Porphyridiales</taxon>
        <taxon>Porphyridiaceae</taxon>
        <taxon>Porphyridium</taxon>
    </lineage>
</organism>
<feature type="region of interest" description="Disordered" evidence="1">
    <location>
        <begin position="83"/>
        <end position="112"/>
    </location>
</feature>
<accession>A0A5J4Z145</accession>
<gene>
    <name evidence="3" type="ORF">FVE85_5194</name>
</gene>
<evidence type="ECO:0000313" key="3">
    <source>
        <dbReference type="EMBL" id="KAA8497609.1"/>
    </source>
</evidence>
<evidence type="ECO:0000256" key="2">
    <source>
        <dbReference type="SAM" id="SignalP"/>
    </source>
</evidence>
<evidence type="ECO:0000313" key="4">
    <source>
        <dbReference type="Proteomes" id="UP000324585"/>
    </source>
</evidence>
<name>A0A5J4Z145_PORPP</name>
<proteinExistence type="predicted"/>
<feature type="signal peptide" evidence="2">
    <location>
        <begin position="1"/>
        <end position="15"/>
    </location>
</feature>
<evidence type="ECO:0000256" key="1">
    <source>
        <dbReference type="SAM" id="MobiDB-lite"/>
    </source>
</evidence>
<reference evidence="4" key="1">
    <citation type="journal article" date="2019" name="Nat. Commun.">
        <title>Expansion of phycobilisome linker gene families in mesophilic red algae.</title>
        <authorList>
            <person name="Lee J."/>
            <person name="Kim D."/>
            <person name="Bhattacharya D."/>
            <person name="Yoon H.S."/>
        </authorList>
    </citation>
    <scope>NUCLEOTIDE SEQUENCE [LARGE SCALE GENOMIC DNA]</scope>
    <source>
        <strain evidence="4">CCMP 1328</strain>
    </source>
</reference>
<keyword evidence="4" id="KW-1185">Reference proteome</keyword>
<dbReference type="EMBL" id="VRMN01000001">
    <property type="protein sequence ID" value="KAA8497609.1"/>
    <property type="molecule type" value="Genomic_DNA"/>
</dbReference>
<feature type="chain" id="PRO_5023818615" evidence="2">
    <location>
        <begin position="16"/>
        <end position="192"/>
    </location>
</feature>
<comment type="caution">
    <text evidence="3">The sequence shown here is derived from an EMBL/GenBank/DDBJ whole genome shotgun (WGS) entry which is preliminary data.</text>
</comment>
<keyword evidence="2" id="KW-0732">Signal</keyword>
<dbReference type="Proteomes" id="UP000324585">
    <property type="component" value="Unassembled WGS sequence"/>
</dbReference>
<dbReference type="AlphaFoldDB" id="A0A5J4Z145"/>